<name>K1Y850_MARBU</name>
<keyword evidence="3" id="KW-1185">Reference proteome</keyword>
<dbReference type="Proteomes" id="UP000006753">
    <property type="component" value="Unassembled WGS sequence"/>
</dbReference>
<proteinExistence type="predicted"/>
<gene>
    <name evidence="2" type="ORF">MBM_00432</name>
</gene>
<dbReference type="KEGG" id="mbe:MBM_00432"/>
<feature type="compositionally biased region" description="Basic and acidic residues" evidence="1">
    <location>
        <begin position="83"/>
        <end position="118"/>
    </location>
</feature>
<evidence type="ECO:0000256" key="1">
    <source>
        <dbReference type="SAM" id="MobiDB-lite"/>
    </source>
</evidence>
<protein>
    <submittedName>
        <fullName evidence="2">Uncharacterized protein</fullName>
    </submittedName>
</protein>
<dbReference type="HOGENOM" id="CLU_1578852_0_0_1"/>
<evidence type="ECO:0000313" key="3">
    <source>
        <dbReference type="Proteomes" id="UP000006753"/>
    </source>
</evidence>
<reference evidence="2 3" key="1">
    <citation type="journal article" date="2012" name="BMC Genomics">
        <title>Sequencing the genome of Marssonina brunnea reveals fungus-poplar co-evolution.</title>
        <authorList>
            <person name="Zhu S."/>
            <person name="Cao Y.-Z."/>
            <person name="Jiang C."/>
            <person name="Tan B.-Y."/>
            <person name="Wang Z."/>
            <person name="Feng S."/>
            <person name="Zhang L."/>
            <person name="Su X.-H."/>
            <person name="Brejova B."/>
            <person name="Vinar T."/>
            <person name="Xu M."/>
            <person name="Wang M.-X."/>
            <person name="Zhang S.-G."/>
            <person name="Huang M.-R."/>
            <person name="Wu R."/>
            <person name="Zhou Y."/>
        </authorList>
    </citation>
    <scope>NUCLEOTIDE SEQUENCE [LARGE SCALE GENOMIC DNA]</scope>
    <source>
        <strain evidence="2 3">MB_m1</strain>
    </source>
</reference>
<dbReference type="EMBL" id="JH921428">
    <property type="protein sequence ID" value="EKD21319.1"/>
    <property type="molecule type" value="Genomic_DNA"/>
</dbReference>
<feature type="region of interest" description="Disordered" evidence="1">
    <location>
        <begin position="60"/>
        <end position="128"/>
    </location>
</feature>
<sequence length="169" mass="19113">MVALSKAGLVQTCDGRRGSTETTSKLIALRSTHPGDVERAPIFAFITRSVVALGLHLHPDRTVTPSRSSLGMDIGELENSRGGGERQEREREEREEREKRERREERERDLETESKRESTCPSSNSDSGIARHWIIDFHGSDAIVPVIVPDIVPDTRFARRPRDRRSKKS</sequence>
<dbReference type="AlphaFoldDB" id="K1Y850"/>
<dbReference type="InParanoid" id="K1Y850"/>
<organism evidence="2 3">
    <name type="scientific">Marssonina brunnea f. sp. multigermtubi (strain MB_m1)</name>
    <name type="common">Marssonina leaf spot fungus</name>
    <dbReference type="NCBI Taxonomy" id="1072389"/>
    <lineage>
        <taxon>Eukaryota</taxon>
        <taxon>Fungi</taxon>
        <taxon>Dikarya</taxon>
        <taxon>Ascomycota</taxon>
        <taxon>Pezizomycotina</taxon>
        <taxon>Leotiomycetes</taxon>
        <taxon>Helotiales</taxon>
        <taxon>Drepanopezizaceae</taxon>
        <taxon>Drepanopeziza</taxon>
    </lineage>
</organism>
<accession>K1Y850</accession>
<evidence type="ECO:0000313" key="2">
    <source>
        <dbReference type="EMBL" id="EKD21319.1"/>
    </source>
</evidence>